<name>D2U2F9_9GAMM</name>
<organism evidence="1">
    <name type="scientific">Arsenophonus nasoniae</name>
    <name type="common">son-killer infecting Nasonia vitripennis</name>
    <dbReference type="NCBI Taxonomy" id="638"/>
    <lineage>
        <taxon>Bacteria</taxon>
        <taxon>Pseudomonadati</taxon>
        <taxon>Pseudomonadota</taxon>
        <taxon>Gammaproteobacteria</taxon>
        <taxon>Enterobacterales</taxon>
        <taxon>Morganellaceae</taxon>
        <taxon>Arsenophonus</taxon>
    </lineage>
</organism>
<accession>D2U2F9</accession>
<sequence length="87" mass="9726">MLVMILSGCITKPPAISNASYQENLLKKCASVLPPLTGKTGRDLSITLTDLAMMYGQCAARHNQLSDEINQRRDLSHEQKNNYVNYQ</sequence>
<dbReference type="Pfam" id="PF23793">
    <property type="entry name" value="LysC"/>
    <property type="match status" value="1"/>
</dbReference>
<dbReference type="EMBL" id="FN545250">
    <property type="protein sequence ID" value="CBA75214.1"/>
    <property type="molecule type" value="Genomic_DNA"/>
</dbReference>
<evidence type="ECO:0000313" key="1">
    <source>
        <dbReference type="EMBL" id="CBA75214.1"/>
    </source>
</evidence>
<protein>
    <submittedName>
        <fullName evidence="1">Uncharacterized protein</fullName>
    </submittedName>
</protein>
<gene>
    <name evidence="1" type="ORF">ARN_27780</name>
</gene>
<proteinExistence type="predicted"/>
<dbReference type="InterPro" id="IPR058979">
    <property type="entry name" value="LysC-like"/>
</dbReference>
<reference evidence="1" key="1">
    <citation type="journal article" date="2010" name="Insect Mol. Biol.">
        <title>The draft genome sequence of Arsenophonus nasoniae, son-killer bacterium of Nasonia vitripennis, reveals genes associated with virulence and symbiosis.</title>
        <authorList>
            <person name="Wilkes T."/>
            <person name="Darby A.C."/>
            <person name="Choi J."/>
            <person name="Colborne J.K."/>
            <person name="Werren J.H."/>
            <person name="Hurst G.D.D."/>
        </authorList>
    </citation>
    <scope>NUCLEOTIDE SEQUENCE</scope>
</reference>
<dbReference type="AlphaFoldDB" id="D2U2F9"/>